<comment type="subunit">
    <text evidence="1">Homodimer; disulfide-linked.</text>
</comment>
<dbReference type="InParanoid" id="A0A7R8UFG6"/>
<dbReference type="InterPro" id="IPR032104">
    <property type="entry name" value="Spaetzle"/>
</dbReference>
<dbReference type="AlphaFoldDB" id="A0A7R8UFG6"/>
<dbReference type="PANTHER" id="PTHR23199:SF5">
    <property type="entry name" value="PROTEIN SPAETZLE 4"/>
    <property type="match status" value="1"/>
</dbReference>
<dbReference type="InterPro" id="IPR029034">
    <property type="entry name" value="Cystine-knot_cytokine"/>
</dbReference>
<evidence type="ECO:0000256" key="1">
    <source>
        <dbReference type="ARBA" id="ARBA00011748"/>
    </source>
</evidence>
<evidence type="ECO:0000256" key="3">
    <source>
        <dbReference type="ARBA" id="ARBA00023157"/>
    </source>
</evidence>
<dbReference type="Pfam" id="PF16077">
    <property type="entry name" value="Spaetzle"/>
    <property type="match status" value="1"/>
</dbReference>
<proteinExistence type="predicted"/>
<dbReference type="Gene3D" id="2.10.90.10">
    <property type="entry name" value="Cystine-knot cytokines"/>
    <property type="match status" value="1"/>
</dbReference>
<dbReference type="GO" id="GO:0045087">
    <property type="term" value="P:innate immune response"/>
    <property type="evidence" value="ECO:0007669"/>
    <property type="project" value="TreeGrafter"/>
</dbReference>
<keyword evidence="9" id="KW-1185">Reference proteome</keyword>
<keyword evidence="6" id="KW-0812">Transmembrane</keyword>
<evidence type="ECO:0000256" key="5">
    <source>
        <dbReference type="SAM" id="MobiDB-lite"/>
    </source>
</evidence>
<feature type="compositionally biased region" description="Basic and acidic residues" evidence="5">
    <location>
        <begin position="462"/>
        <end position="473"/>
    </location>
</feature>
<evidence type="ECO:0000313" key="9">
    <source>
        <dbReference type="Proteomes" id="UP000594454"/>
    </source>
</evidence>
<dbReference type="GO" id="GO:0005121">
    <property type="term" value="F:Toll binding"/>
    <property type="evidence" value="ECO:0007669"/>
    <property type="project" value="TreeGrafter"/>
</dbReference>
<keyword evidence="6" id="KW-1133">Transmembrane helix</keyword>
<keyword evidence="6" id="KW-0472">Membrane</keyword>
<evidence type="ECO:0000256" key="6">
    <source>
        <dbReference type="SAM" id="Phobius"/>
    </source>
</evidence>
<dbReference type="SUPFAM" id="SSF57501">
    <property type="entry name" value="Cystine-knot cytokines"/>
    <property type="match status" value="1"/>
</dbReference>
<evidence type="ECO:0000259" key="7">
    <source>
        <dbReference type="Pfam" id="PF16077"/>
    </source>
</evidence>
<reference evidence="8 9" key="1">
    <citation type="submission" date="2020-11" db="EMBL/GenBank/DDBJ databases">
        <authorList>
            <person name="Wallbank WR R."/>
            <person name="Pardo Diaz C."/>
            <person name="Kozak K."/>
            <person name="Martin S."/>
            <person name="Jiggins C."/>
            <person name="Moest M."/>
            <person name="Warren A I."/>
            <person name="Generalovic N T."/>
            <person name="Byers J.R.P. K."/>
            <person name="Montejo-Kovacevich G."/>
            <person name="Yen C E."/>
        </authorList>
    </citation>
    <scope>NUCLEOTIDE SEQUENCE [LARGE SCALE GENOMIC DNA]</scope>
</reference>
<dbReference type="GO" id="GO:0021556">
    <property type="term" value="P:central nervous system formation"/>
    <property type="evidence" value="ECO:0007669"/>
    <property type="project" value="TreeGrafter"/>
</dbReference>
<feature type="region of interest" description="Disordered" evidence="5">
    <location>
        <begin position="453"/>
        <end position="473"/>
    </location>
</feature>
<organism evidence="8 9">
    <name type="scientific">Hermetia illucens</name>
    <name type="common">Black soldier fly</name>
    <dbReference type="NCBI Taxonomy" id="343691"/>
    <lineage>
        <taxon>Eukaryota</taxon>
        <taxon>Metazoa</taxon>
        <taxon>Ecdysozoa</taxon>
        <taxon>Arthropoda</taxon>
        <taxon>Hexapoda</taxon>
        <taxon>Insecta</taxon>
        <taxon>Pterygota</taxon>
        <taxon>Neoptera</taxon>
        <taxon>Endopterygota</taxon>
        <taxon>Diptera</taxon>
        <taxon>Brachycera</taxon>
        <taxon>Stratiomyomorpha</taxon>
        <taxon>Stratiomyidae</taxon>
        <taxon>Hermetiinae</taxon>
        <taxon>Hermetia</taxon>
    </lineage>
</organism>
<dbReference type="FunCoup" id="A0A7R8UFG6">
    <property type="interactions" value="69"/>
</dbReference>
<dbReference type="OrthoDB" id="6594799at2759"/>
<dbReference type="Proteomes" id="UP000594454">
    <property type="component" value="Chromosome 1"/>
</dbReference>
<dbReference type="EMBL" id="LR899009">
    <property type="protein sequence ID" value="CAD7079748.1"/>
    <property type="molecule type" value="Genomic_DNA"/>
</dbReference>
<dbReference type="FunFam" id="2.10.90.10:FF:000018">
    <property type="entry name" value="Spatzle 4"/>
    <property type="match status" value="1"/>
</dbReference>
<dbReference type="InterPro" id="IPR052444">
    <property type="entry name" value="Spz/Toll_ligand-like"/>
</dbReference>
<accession>A0A7R8UFG6</accession>
<feature type="compositionally biased region" description="Low complexity" evidence="5">
    <location>
        <begin position="151"/>
        <end position="168"/>
    </location>
</feature>
<sequence>MDCKRHLIYIIWLYILITIIPPIDSIGFDSATSCSPKTSRKGRAQLLASIPCDLREQAYCNLPGPAYPWHAVRRFVHENQGLMKRMYGDVRHISILRNEIQNNDIDVEDIEETAARYSRDGSRRRAKLLHTDFQNIRTNDVLTEPHFRPASSTTSTTTTTTTVSPPTVETGATTVKQNETNIVNPTMAEIDPDNNIESNSILDTSTSNPGIDNIKVVPSPNLSQNKTETATISTTLRVVQQIIKSEIDSEQNTEKDVIPGTDTVQNVEERVDVTSTVSFKEPVISLKSAANSTKTKTSEADPNALIEEINKVNENFMDKKKRPANQNMEGQLFQDTVDKDTVQVGNARGVNACPVKEEVVAPFWANNTRGEVLALLNLYPFEQYVHWEKCTHEHKQMYCRDGCRCEQQYRLHRLLAYDPHNECRGIFSDWFRFPSCCICKCYDIPLEFRSTSRSPRTSIQDQDTKARQQRHPIDAAEDEVQRAIYEHATEDWYRPRDEFDLYDD</sequence>
<dbReference type="GO" id="GO:0005615">
    <property type="term" value="C:extracellular space"/>
    <property type="evidence" value="ECO:0007669"/>
    <property type="project" value="UniProtKB-ARBA"/>
</dbReference>
<evidence type="ECO:0000256" key="2">
    <source>
        <dbReference type="ARBA" id="ARBA00022729"/>
    </source>
</evidence>
<keyword evidence="2" id="KW-0732">Signal</keyword>
<dbReference type="OMA" id="SSCICKC"/>
<feature type="domain" description="Spaetzle" evidence="7">
    <location>
        <begin position="351"/>
        <end position="441"/>
    </location>
</feature>
<gene>
    <name evidence="8" type="ORF">HERILL_LOCUS2948</name>
</gene>
<evidence type="ECO:0000313" key="8">
    <source>
        <dbReference type="EMBL" id="CAD7079748.1"/>
    </source>
</evidence>
<feature type="transmembrane region" description="Helical" evidence="6">
    <location>
        <begin position="7"/>
        <end position="28"/>
    </location>
</feature>
<name>A0A7R8UFG6_HERIL</name>
<evidence type="ECO:0000256" key="4">
    <source>
        <dbReference type="ARBA" id="ARBA00023180"/>
    </source>
</evidence>
<keyword evidence="3" id="KW-1015">Disulfide bond</keyword>
<keyword evidence="4" id="KW-0325">Glycoprotein</keyword>
<feature type="region of interest" description="Disordered" evidence="5">
    <location>
        <begin position="145"/>
        <end position="169"/>
    </location>
</feature>
<protein>
    <recommendedName>
        <fullName evidence="7">Spaetzle domain-containing protein</fullName>
    </recommendedName>
</protein>
<dbReference type="PANTHER" id="PTHR23199">
    <property type="entry name" value="NEUROTROPHIN 1-RELATED"/>
    <property type="match status" value="1"/>
</dbReference>
<dbReference type="GO" id="GO:0008083">
    <property type="term" value="F:growth factor activity"/>
    <property type="evidence" value="ECO:0007669"/>
    <property type="project" value="TreeGrafter"/>
</dbReference>